<organism evidence="1 2">
    <name type="scientific">Pistacia atlantica</name>
    <dbReference type="NCBI Taxonomy" id="434234"/>
    <lineage>
        <taxon>Eukaryota</taxon>
        <taxon>Viridiplantae</taxon>
        <taxon>Streptophyta</taxon>
        <taxon>Embryophyta</taxon>
        <taxon>Tracheophyta</taxon>
        <taxon>Spermatophyta</taxon>
        <taxon>Magnoliopsida</taxon>
        <taxon>eudicotyledons</taxon>
        <taxon>Gunneridae</taxon>
        <taxon>Pentapetalae</taxon>
        <taxon>rosids</taxon>
        <taxon>malvids</taxon>
        <taxon>Sapindales</taxon>
        <taxon>Anacardiaceae</taxon>
        <taxon>Pistacia</taxon>
    </lineage>
</organism>
<proteinExistence type="predicted"/>
<evidence type="ECO:0000313" key="1">
    <source>
        <dbReference type="EMBL" id="KAJ0080669.1"/>
    </source>
</evidence>
<keyword evidence="2" id="KW-1185">Reference proteome</keyword>
<name>A0ACC1A371_9ROSI</name>
<evidence type="ECO:0000313" key="2">
    <source>
        <dbReference type="Proteomes" id="UP001164250"/>
    </source>
</evidence>
<gene>
    <name evidence="1" type="ORF">Patl1_09854</name>
</gene>
<protein>
    <submittedName>
        <fullName evidence="1">Uncharacterized protein</fullName>
    </submittedName>
</protein>
<comment type="caution">
    <text evidence="1">The sequence shown here is derived from an EMBL/GenBank/DDBJ whole genome shotgun (WGS) entry which is preliminary data.</text>
</comment>
<dbReference type="Proteomes" id="UP001164250">
    <property type="component" value="Chromosome 12"/>
</dbReference>
<accession>A0ACC1A371</accession>
<reference evidence="2" key="1">
    <citation type="journal article" date="2023" name="G3 (Bethesda)">
        <title>Genome assembly and association tests identify interacting loci associated with vigor, precocity, and sex in interspecific pistachio rootstocks.</title>
        <authorList>
            <person name="Palmer W."/>
            <person name="Jacygrad E."/>
            <person name="Sagayaradj S."/>
            <person name="Cavanaugh K."/>
            <person name="Han R."/>
            <person name="Bertier L."/>
            <person name="Beede B."/>
            <person name="Kafkas S."/>
            <person name="Golino D."/>
            <person name="Preece J."/>
            <person name="Michelmore R."/>
        </authorList>
    </citation>
    <scope>NUCLEOTIDE SEQUENCE [LARGE SCALE GENOMIC DNA]</scope>
</reference>
<dbReference type="EMBL" id="CM047908">
    <property type="protein sequence ID" value="KAJ0080669.1"/>
    <property type="molecule type" value="Genomic_DNA"/>
</dbReference>
<sequence>MTTDTALHEAAANGNLETIKLLVEYDKEPSNDVENTEFLEDINDEGETPLFKAAAYGRKK</sequence>